<dbReference type="GO" id="GO:0004497">
    <property type="term" value="F:monooxygenase activity"/>
    <property type="evidence" value="ECO:0007669"/>
    <property type="project" value="UniProtKB-KW"/>
</dbReference>
<keyword evidence="2" id="KW-0503">Monooxygenase</keyword>
<reference evidence="3" key="1">
    <citation type="journal article" date="2019" name="Int. J. Syst. Evol. Microbiol.">
        <title>The Global Catalogue of Microorganisms (GCM) 10K type strain sequencing project: providing services to taxonomists for standard genome sequencing and annotation.</title>
        <authorList>
            <consortium name="The Broad Institute Genomics Platform"/>
            <consortium name="The Broad Institute Genome Sequencing Center for Infectious Disease"/>
            <person name="Wu L."/>
            <person name="Ma J."/>
        </authorList>
    </citation>
    <scope>NUCLEOTIDE SEQUENCE [LARGE SCALE GENOMIC DNA]</scope>
    <source>
        <strain evidence="3">CGMCC 4.7289</strain>
    </source>
</reference>
<dbReference type="Proteomes" id="UP001595816">
    <property type="component" value="Unassembled WGS sequence"/>
</dbReference>
<dbReference type="Pfam" id="PF01494">
    <property type="entry name" value="FAD_binding_3"/>
    <property type="match status" value="1"/>
</dbReference>
<dbReference type="Gene3D" id="3.50.50.60">
    <property type="entry name" value="FAD/NAD(P)-binding domain"/>
    <property type="match status" value="1"/>
</dbReference>
<dbReference type="SUPFAM" id="SSF51905">
    <property type="entry name" value="FAD/NAD(P)-binding domain"/>
    <property type="match status" value="1"/>
</dbReference>
<evidence type="ECO:0000313" key="3">
    <source>
        <dbReference type="Proteomes" id="UP001595816"/>
    </source>
</evidence>
<dbReference type="PRINTS" id="PR00420">
    <property type="entry name" value="RNGMNOXGNASE"/>
</dbReference>
<evidence type="ECO:0000313" key="2">
    <source>
        <dbReference type="EMBL" id="MFC4135371.1"/>
    </source>
</evidence>
<dbReference type="PANTHER" id="PTHR46865:SF2">
    <property type="entry name" value="MONOOXYGENASE"/>
    <property type="match status" value="1"/>
</dbReference>
<evidence type="ECO:0000259" key="1">
    <source>
        <dbReference type="Pfam" id="PF01494"/>
    </source>
</evidence>
<keyword evidence="3" id="KW-1185">Reference proteome</keyword>
<dbReference type="Gene3D" id="3.30.9.10">
    <property type="entry name" value="D-Amino Acid Oxidase, subunit A, domain 2"/>
    <property type="match status" value="1"/>
</dbReference>
<proteinExistence type="predicted"/>
<comment type="caution">
    <text evidence="2">The sequence shown here is derived from an EMBL/GenBank/DDBJ whole genome shotgun (WGS) entry which is preliminary data.</text>
</comment>
<protein>
    <submittedName>
        <fullName evidence="2">FAD-dependent monooxygenase</fullName>
    </submittedName>
</protein>
<sequence>MRILISGASIAGPALALWLAKYGFEPTVVEIAPSLRGGGQAVDFRGEAHFTVLERMGVLDDLRDRRTHGSPMTFVDERGRQRLYLPSDFAAGELEVLREDIAQVYYEHGVRAGARYVFGDSITRLSQRSDKVEVTFASGRTEEYDLVVGADGVHSNVRRLAFPAGKYETHLGYYVATWELQNYLELPPGSLNYNVPGRLVSIGRAYRDETRAGAFVMFKSDPIAYDRHDVEQQKDIVRRAFGDLGWETPRLLASLAEAKELYFDSISRVDIEPWSTGRVALVGDAACGATIGGMGTGTGTVAAYVLAGELARAGGDYRAAFERYEKLVRPYAQGTQVGGDRTGKFLAPATTFGRMARDGLLSRKFLLNAMLKMGQEVSSKIELPTYVAPVTARN</sequence>
<dbReference type="InterPro" id="IPR002938">
    <property type="entry name" value="FAD-bd"/>
</dbReference>
<name>A0ABV8LWG9_9ACTN</name>
<accession>A0ABV8LWG9</accession>
<dbReference type="RefSeq" id="WP_253756449.1">
    <property type="nucleotide sequence ID" value="NZ_JAMZDZ010000001.1"/>
</dbReference>
<feature type="domain" description="FAD-binding" evidence="1">
    <location>
        <begin position="3"/>
        <end position="313"/>
    </location>
</feature>
<dbReference type="InterPro" id="IPR036188">
    <property type="entry name" value="FAD/NAD-bd_sf"/>
</dbReference>
<dbReference type="PANTHER" id="PTHR46865">
    <property type="entry name" value="OXIDOREDUCTASE-RELATED"/>
    <property type="match status" value="1"/>
</dbReference>
<gene>
    <name evidence="2" type="ORF">ACFOZ4_32570</name>
</gene>
<organism evidence="2 3">
    <name type="scientific">Hamadaea flava</name>
    <dbReference type="NCBI Taxonomy" id="1742688"/>
    <lineage>
        <taxon>Bacteria</taxon>
        <taxon>Bacillati</taxon>
        <taxon>Actinomycetota</taxon>
        <taxon>Actinomycetes</taxon>
        <taxon>Micromonosporales</taxon>
        <taxon>Micromonosporaceae</taxon>
        <taxon>Hamadaea</taxon>
    </lineage>
</organism>
<keyword evidence="2" id="KW-0560">Oxidoreductase</keyword>
<dbReference type="InterPro" id="IPR051704">
    <property type="entry name" value="FAD_aromatic-hydroxylase"/>
</dbReference>
<dbReference type="EMBL" id="JBHSAY010000021">
    <property type="protein sequence ID" value="MFC4135371.1"/>
    <property type="molecule type" value="Genomic_DNA"/>
</dbReference>